<dbReference type="OrthoDB" id="19311at2759"/>
<dbReference type="Pfam" id="PF02145">
    <property type="entry name" value="Rap_GAP"/>
    <property type="match status" value="1"/>
</dbReference>
<dbReference type="SUPFAM" id="SSF111347">
    <property type="entry name" value="Rap/Ran-GAP"/>
    <property type="match status" value="1"/>
</dbReference>
<dbReference type="InterPro" id="IPR000331">
    <property type="entry name" value="Rap/Ran_GAP_dom"/>
</dbReference>
<gene>
    <name evidence="3" type="ORF">LALA0_S06e01464g</name>
</gene>
<dbReference type="FunFam" id="3.40.50.11210:FF:000001">
    <property type="entry name" value="Ral GTPase-activating protein subunit alpha-1 isoform 1"/>
    <property type="match status" value="1"/>
</dbReference>
<dbReference type="HOGENOM" id="CLU_003828_0_0_1"/>
<evidence type="ECO:0000259" key="2">
    <source>
        <dbReference type="PROSITE" id="PS50085"/>
    </source>
</evidence>
<dbReference type="SUPFAM" id="SSF48371">
    <property type="entry name" value="ARM repeat"/>
    <property type="match status" value="1"/>
</dbReference>
<dbReference type="GO" id="GO:0005096">
    <property type="term" value="F:GTPase activator activity"/>
    <property type="evidence" value="ECO:0007669"/>
    <property type="project" value="UniProtKB-KW"/>
</dbReference>
<dbReference type="InterPro" id="IPR035974">
    <property type="entry name" value="Rap/Ran-GAP_sf"/>
</dbReference>
<dbReference type="GeneID" id="34686162"/>
<dbReference type="Pfam" id="PF03542">
    <property type="entry name" value="Tuberin"/>
    <property type="match status" value="1"/>
</dbReference>
<dbReference type="STRING" id="1245769.A0A0C7N402"/>
<evidence type="ECO:0000256" key="1">
    <source>
        <dbReference type="ARBA" id="ARBA00022468"/>
    </source>
</evidence>
<proteinExistence type="predicted"/>
<dbReference type="PROSITE" id="PS50085">
    <property type="entry name" value="RAPGAP"/>
    <property type="match status" value="1"/>
</dbReference>
<dbReference type="Pfam" id="PF11864">
    <property type="entry name" value="DUF3384"/>
    <property type="match status" value="1"/>
</dbReference>
<dbReference type="EMBL" id="LN736365">
    <property type="protein sequence ID" value="CEP62691.1"/>
    <property type="molecule type" value="Genomic_DNA"/>
</dbReference>
<protein>
    <submittedName>
        <fullName evidence="3">LALA0S06e01464g1_1</fullName>
    </submittedName>
</protein>
<keyword evidence="1" id="KW-0343">GTPase activation</keyword>
<sequence>MAPALIYKSGSRGLKNGLLRSLAITFGPAANITIEEQDGATEPSSAPDLIARLSNKDRGYDARKDTATEILDVIKDFPAESVLKVWNGANDLVERNVSHDVREVALKLLRSCLERLAPNMNGTLVLAFYHSLMSSNFWECEETEAELNVFVDCLSILTSGGTKLYSLLTPQGDVSGLGEFLKNTLARLATRDLYGPATTTKILEFVSKCLESGVSLGTDSLEQIAQIANKSSQDDVRRASLQGLAIGTHNIPVGSKDLVSREVTLLVELQGREDHVRESLEPTLNLLFLGRNAHDLLRAFLQFNHTNNNRVGYFVLLIELLTDKQFKQLWNHHEAPAETVGQLLTVLMNSLYEHKDSIEHVSFLLLGALMHLLQSDDFLTYMKNYSSFWSHTVPNQADGGVFRLLRSILKTEDLSNPSKRRIHSIFERLVKLLATNKKLYLGYNDLSRAISFLFDYCDLLDVALAGQFLEFLDQNIEEAVKCELFFTAVISKFYEPHNLSAIRCQVLVLIRKAAKEAFHQDENTKNRSVQVLQQLLSTLETEENENVVVNLIDLYSSTCKFLPAYIVELFNDKIMNPVFTVGSSRRRSSGIHFPLSSPSGSKWPRNKQLLLAQASADLATWSIACSPTDLFACFYRILIQAVEYAYRMEDTDLYLIPAKVLTKIQCRGVDDVVMAEVIEIEGISTALGKNSKFGAFCEDSKWSFPEDIYYLHEAQQKCFTQNAVLPKFEREETVLRSSKINIRLWLSVAILTLEKPFDWEVYSYVLAYMCPQFANLISLRAIDDMARRYQEVICNNLKHGVGRKVKIPKSLYTDDLHVAYIRSLSSILGYHRFAPKSFADEITDSLHHGMQATEKTLTPSLNLLTICSHEIPASLKRFLTPILVQLQTRITSPFSTPAILEFLLALSDTPTIISHLTLDEFKRVFAIAFKLIESSKDLKKRAQIKNVEQNISYAEQDAEFSPSSLSFTITPSVAHFFLTLAYKVISNWYLRMSLPNRTELAPFVVKNLKSIIADGDGFDFDAYAYLDLVARFTTSRNDATLYSRAINERSHEEDDKFSFGTWIVHNKILAIETHKQTGDSIVTIRSSSGAETVESRLVRSDIPTTYDIFSIGPEDAIETGHADSEESLFTAGYTLMRLSSFTEAPLRVPDTGPIARSIQLFDRIPYRDFHKIGLLYVGPQQCEESEILANTSGSLQYKTFLSRLGQLIKLDASNNIYLGGLEPETDGRYALVWGDEKTQLVFHTITLMPNSPNDEQFSLKKRHVGNDFVSIFYDESGRPGFDFNIIKSQFNFINIVINPLGEGQSELFKVRMYRKSGVPAFFSTSHFKIMTSLNLAKYIRQVSIIADTFAANWFAATAPEVCTTWARRAQYLQGIREKLGDTDGPQRFTQDFLDFTKYV</sequence>
<dbReference type="Proteomes" id="UP000054304">
    <property type="component" value="Unassembled WGS sequence"/>
</dbReference>
<dbReference type="InterPro" id="IPR024584">
    <property type="entry name" value="Tuberin_N"/>
</dbReference>
<keyword evidence="4" id="KW-1185">Reference proteome</keyword>
<name>A0A0C7N402_9SACH</name>
<dbReference type="GO" id="GO:0051056">
    <property type="term" value="P:regulation of small GTPase mediated signal transduction"/>
    <property type="evidence" value="ECO:0007669"/>
    <property type="project" value="InterPro"/>
</dbReference>
<dbReference type="RefSeq" id="XP_022628914.1">
    <property type="nucleotide sequence ID" value="XM_022771741.1"/>
</dbReference>
<dbReference type="GO" id="GO:0032007">
    <property type="term" value="P:negative regulation of TOR signaling"/>
    <property type="evidence" value="ECO:0007669"/>
    <property type="project" value="TreeGrafter"/>
</dbReference>
<dbReference type="InterPro" id="IPR027107">
    <property type="entry name" value="Tuberin/Ral-act_asu"/>
</dbReference>
<evidence type="ECO:0000313" key="4">
    <source>
        <dbReference type="Proteomes" id="UP000054304"/>
    </source>
</evidence>
<accession>A0A0C7N402</accession>
<dbReference type="InterPro" id="IPR016024">
    <property type="entry name" value="ARM-type_fold"/>
</dbReference>
<dbReference type="PANTHER" id="PTHR10063">
    <property type="entry name" value="TUBERIN"/>
    <property type="match status" value="1"/>
</dbReference>
<dbReference type="InterPro" id="IPR018515">
    <property type="entry name" value="Tuberin-type_domain"/>
</dbReference>
<dbReference type="Gene3D" id="3.40.50.11210">
    <property type="entry name" value="Rap/Ran-GAP"/>
    <property type="match status" value="1"/>
</dbReference>
<dbReference type="PANTHER" id="PTHR10063:SF0">
    <property type="entry name" value="TUBERIN"/>
    <property type="match status" value="1"/>
</dbReference>
<reference evidence="3 4" key="1">
    <citation type="submission" date="2014-12" db="EMBL/GenBank/DDBJ databases">
        <authorList>
            <person name="Neuveglise Cecile"/>
        </authorList>
    </citation>
    <scope>NUCLEOTIDE SEQUENCE [LARGE SCALE GENOMIC DNA]</scope>
    <source>
        <strain evidence="3 4">CBS 12615</strain>
    </source>
</reference>
<dbReference type="GO" id="GO:0005634">
    <property type="term" value="C:nucleus"/>
    <property type="evidence" value="ECO:0007669"/>
    <property type="project" value="InterPro"/>
</dbReference>
<organism evidence="3 4">
    <name type="scientific">Lachancea lanzarotensis</name>
    <dbReference type="NCBI Taxonomy" id="1245769"/>
    <lineage>
        <taxon>Eukaryota</taxon>
        <taxon>Fungi</taxon>
        <taxon>Dikarya</taxon>
        <taxon>Ascomycota</taxon>
        <taxon>Saccharomycotina</taxon>
        <taxon>Saccharomycetes</taxon>
        <taxon>Saccharomycetales</taxon>
        <taxon>Saccharomycetaceae</taxon>
        <taxon>Lachancea</taxon>
    </lineage>
</organism>
<feature type="domain" description="Rap-GAP" evidence="2">
    <location>
        <begin position="1158"/>
        <end position="1375"/>
    </location>
</feature>
<dbReference type="GO" id="GO:0033596">
    <property type="term" value="C:TSC1-TSC2 complex"/>
    <property type="evidence" value="ECO:0007669"/>
    <property type="project" value="TreeGrafter"/>
</dbReference>
<evidence type="ECO:0000313" key="3">
    <source>
        <dbReference type="EMBL" id="CEP62691.1"/>
    </source>
</evidence>